<dbReference type="Proteomes" id="UP000730482">
    <property type="component" value="Unassembled WGS sequence"/>
</dbReference>
<evidence type="ECO:0000313" key="3">
    <source>
        <dbReference type="Proteomes" id="UP000730482"/>
    </source>
</evidence>
<dbReference type="RefSeq" id="WP_212007433.1">
    <property type="nucleotide sequence ID" value="NZ_JAAFYZ010000006.1"/>
</dbReference>
<sequence>MSTLSTTVRRGLVVTAAAMAAGPVVGGVASAATGPTTSAPLDAAPITTTAADTAQLATAPLPVTRSALPLAGGLGSIMPINGDLAGPVSGLAGGLPLNQLTGGLPVSGLTGQLPVVGPMAQNLPVVGQLTGATPATPPANAQAAQDAAADLKAAFPTPHMPTPPALMTPAHAGTRSRTVAPVAPAVAAPAGPTPAQIAQAQQAAAAANQSGSSLPIVGQLPTGQLPVVGGLTQGLPVGSLTGLLGHF</sequence>
<organism evidence="2 3">
    <name type="scientific">Catenulispora pinistramenti</name>
    <dbReference type="NCBI Taxonomy" id="2705254"/>
    <lineage>
        <taxon>Bacteria</taxon>
        <taxon>Bacillati</taxon>
        <taxon>Actinomycetota</taxon>
        <taxon>Actinomycetes</taxon>
        <taxon>Catenulisporales</taxon>
        <taxon>Catenulisporaceae</taxon>
        <taxon>Catenulispora</taxon>
    </lineage>
</organism>
<evidence type="ECO:0000256" key="1">
    <source>
        <dbReference type="SAM" id="SignalP"/>
    </source>
</evidence>
<gene>
    <name evidence="2" type="ORF">KGQ19_02725</name>
</gene>
<keyword evidence="1" id="KW-0732">Signal</keyword>
<name>A0ABS5KHF0_9ACTN</name>
<feature type="chain" id="PRO_5046582928" description="GLTT repeat protein" evidence="1">
    <location>
        <begin position="21"/>
        <end position="247"/>
    </location>
</feature>
<accession>A0ABS5KHF0</accession>
<feature type="signal peptide" evidence="1">
    <location>
        <begin position="1"/>
        <end position="20"/>
    </location>
</feature>
<evidence type="ECO:0008006" key="4">
    <source>
        <dbReference type="Google" id="ProtNLM"/>
    </source>
</evidence>
<evidence type="ECO:0000313" key="2">
    <source>
        <dbReference type="EMBL" id="MBS2545776.1"/>
    </source>
</evidence>
<dbReference type="EMBL" id="JAAFYZ010000006">
    <property type="protein sequence ID" value="MBS2545776.1"/>
    <property type="molecule type" value="Genomic_DNA"/>
</dbReference>
<dbReference type="PROSITE" id="PS51318">
    <property type="entry name" value="TAT"/>
    <property type="match status" value="1"/>
</dbReference>
<dbReference type="InterPro" id="IPR006311">
    <property type="entry name" value="TAT_signal"/>
</dbReference>
<proteinExistence type="predicted"/>
<comment type="caution">
    <text evidence="2">The sequence shown here is derived from an EMBL/GenBank/DDBJ whole genome shotgun (WGS) entry which is preliminary data.</text>
</comment>
<protein>
    <recommendedName>
        <fullName evidence="4">GLTT repeat protein</fullName>
    </recommendedName>
</protein>
<reference evidence="2 3" key="1">
    <citation type="submission" date="2020-02" db="EMBL/GenBank/DDBJ databases">
        <title>Acidophilic actinobacteria isolated from forest soil.</title>
        <authorList>
            <person name="Golinska P."/>
        </authorList>
    </citation>
    <scope>NUCLEOTIDE SEQUENCE [LARGE SCALE GENOMIC DNA]</scope>
    <source>
        <strain evidence="2 3">NL8</strain>
    </source>
</reference>
<keyword evidence="3" id="KW-1185">Reference proteome</keyword>